<reference evidence="3" key="1">
    <citation type="journal article" date="2019" name="Int. J. Syst. Evol. Microbiol.">
        <title>The Global Catalogue of Microorganisms (GCM) 10K type strain sequencing project: providing services to taxonomists for standard genome sequencing and annotation.</title>
        <authorList>
            <consortium name="The Broad Institute Genomics Platform"/>
            <consortium name="The Broad Institute Genome Sequencing Center for Infectious Disease"/>
            <person name="Wu L."/>
            <person name="Ma J."/>
        </authorList>
    </citation>
    <scope>NUCLEOTIDE SEQUENCE [LARGE SCALE GENOMIC DNA]</scope>
    <source>
        <strain evidence="3">CGMCC 4.7131</strain>
    </source>
</reference>
<dbReference type="Pfam" id="PF19054">
    <property type="entry name" value="DUF5753"/>
    <property type="match status" value="1"/>
</dbReference>
<evidence type="ECO:0000313" key="3">
    <source>
        <dbReference type="Proteomes" id="UP001596035"/>
    </source>
</evidence>
<evidence type="ECO:0000313" key="2">
    <source>
        <dbReference type="EMBL" id="MFC5244198.1"/>
    </source>
</evidence>
<dbReference type="EMBL" id="JBHSKN010000029">
    <property type="protein sequence ID" value="MFC5244198.1"/>
    <property type="molecule type" value="Genomic_DNA"/>
</dbReference>
<dbReference type="PROSITE" id="PS50943">
    <property type="entry name" value="HTH_CROC1"/>
    <property type="match status" value="1"/>
</dbReference>
<dbReference type="InterPro" id="IPR001387">
    <property type="entry name" value="Cro/C1-type_HTH"/>
</dbReference>
<sequence length="298" mass="33804">MPVKSAALLRLRLRTELRKARVVAGLTQREVADRMEWSPSKLIRIEAGEVGISVNDLRPLATAYGITDRRKLDELLDMARGSRRMPFTEYRDLYSKDFMQRLALESAASVHREFGSLLLPGLLQTEEYMRAVIGTYGKDMPEENVDRIVESRLARQEVLEGEEREFSFVLDESVVRRVTGGRGVMRAQLERLAELSTRPHIAIRILPFSIGAHPGIQGPFTLFEFQAEGMEDSLFTEDSRGLTTASTSAEETRQYLERFWELEDLSLKDGADVVLRRLAERVTEGGDELEVLLQQDSA</sequence>
<feature type="domain" description="HTH cro/C1-type" evidence="1">
    <location>
        <begin position="17"/>
        <end position="75"/>
    </location>
</feature>
<accession>A0ABW0E3Y5</accession>
<dbReference type="SMART" id="SM00530">
    <property type="entry name" value="HTH_XRE"/>
    <property type="match status" value="1"/>
</dbReference>
<gene>
    <name evidence="2" type="ORF">ACFPWV_30535</name>
</gene>
<dbReference type="Gene3D" id="1.10.260.40">
    <property type="entry name" value="lambda repressor-like DNA-binding domains"/>
    <property type="match status" value="1"/>
</dbReference>
<protein>
    <submittedName>
        <fullName evidence="2">Helix-turn-helix transcriptional regulator</fullName>
    </submittedName>
</protein>
<organism evidence="2 3">
    <name type="scientific">Streptomyces atrovirens</name>
    <dbReference type="NCBI Taxonomy" id="285556"/>
    <lineage>
        <taxon>Bacteria</taxon>
        <taxon>Bacillati</taxon>
        <taxon>Actinomycetota</taxon>
        <taxon>Actinomycetes</taxon>
        <taxon>Kitasatosporales</taxon>
        <taxon>Streptomycetaceae</taxon>
        <taxon>Streptomyces</taxon>
    </lineage>
</organism>
<dbReference type="Proteomes" id="UP001596035">
    <property type="component" value="Unassembled WGS sequence"/>
</dbReference>
<dbReference type="Pfam" id="PF13560">
    <property type="entry name" value="HTH_31"/>
    <property type="match status" value="1"/>
</dbReference>
<dbReference type="SUPFAM" id="SSF47413">
    <property type="entry name" value="lambda repressor-like DNA-binding domains"/>
    <property type="match status" value="1"/>
</dbReference>
<name>A0ABW0E3Y5_9ACTN</name>
<dbReference type="CDD" id="cd00093">
    <property type="entry name" value="HTH_XRE"/>
    <property type="match status" value="1"/>
</dbReference>
<dbReference type="InterPro" id="IPR010982">
    <property type="entry name" value="Lambda_DNA-bd_dom_sf"/>
</dbReference>
<proteinExistence type="predicted"/>
<dbReference type="RefSeq" id="WP_344555457.1">
    <property type="nucleotide sequence ID" value="NZ_BAAATG010000002.1"/>
</dbReference>
<dbReference type="InterPro" id="IPR043917">
    <property type="entry name" value="DUF5753"/>
</dbReference>
<keyword evidence="3" id="KW-1185">Reference proteome</keyword>
<comment type="caution">
    <text evidence="2">The sequence shown here is derived from an EMBL/GenBank/DDBJ whole genome shotgun (WGS) entry which is preliminary data.</text>
</comment>
<evidence type="ECO:0000259" key="1">
    <source>
        <dbReference type="PROSITE" id="PS50943"/>
    </source>
</evidence>